<accession>A0A9P1IZ18</accession>
<organism evidence="2 3">
    <name type="scientific">Caenorhabditis angaria</name>
    <dbReference type="NCBI Taxonomy" id="860376"/>
    <lineage>
        <taxon>Eukaryota</taxon>
        <taxon>Metazoa</taxon>
        <taxon>Ecdysozoa</taxon>
        <taxon>Nematoda</taxon>
        <taxon>Chromadorea</taxon>
        <taxon>Rhabditida</taxon>
        <taxon>Rhabditina</taxon>
        <taxon>Rhabditomorpha</taxon>
        <taxon>Rhabditoidea</taxon>
        <taxon>Rhabditidae</taxon>
        <taxon>Peloderinae</taxon>
        <taxon>Caenorhabditis</taxon>
    </lineage>
</organism>
<dbReference type="AlphaFoldDB" id="A0A9P1IZ18"/>
<sequence length="78" mass="9220">MSDRNDGEKFQLQIVKHMSPPELRNVLRNFFLHRQALLMRQQRQEQVEQHHSSGGRNSAARNQEAPKKNQDEKAQDKQ</sequence>
<proteinExistence type="predicted"/>
<dbReference type="EMBL" id="CANHGI010000005">
    <property type="protein sequence ID" value="CAI5452774.1"/>
    <property type="molecule type" value="Genomic_DNA"/>
</dbReference>
<feature type="compositionally biased region" description="Basic and acidic residues" evidence="1">
    <location>
        <begin position="64"/>
        <end position="78"/>
    </location>
</feature>
<comment type="caution">
    <text evidence="2">The sequence shown here is derived from an EMBL/GenBank/DDBJ whole genome shotgun (WGS) entry which is preliminary data.</text>
</comment>
<dbReference type="Proteomes" id="UP001152747">
    <property type="component" value="Unassembled WGS sequence"/>
</dbReference>
<evidence type="ECO:0000313" key="3">
    <source>
        <dbReference type="Proteomes" id="UP001152747"/>
    </source>
</evidence>
<gene>
    <name evidence="2" type="ORF">CAMP_LOCUS15411</name>
</gene>
<reference evidence="2" key="1">
    <citation type="submission" date="2022-11" db="EMBL/GenBank/DDBJ databases">
        <authorList>
            <person name="Kikuchi T."/>
        </authorList>
    </citation>
    <scope>NUCLEOTIDE SEQUENCE</scope>
    <source>
        <strain evidence="2">PS1010</strain>
    </source>
</reference>
<feature type="compositionally biased region" description="Basic and acidic residues" evidence="1">
    <location>
        <begin position="42"/>
        <end position="51"/>
    </location>
</feature>
<evidence type="ECO:0000313" key="2">
    <source>
        <dbReference type="EMBL" id="CAI5452774.1"/>
    </source>
</evidence>
<keyword evidence="3" id="KW-1185">Reference proteome</keyword>
<protein>
    <submittedName>
        <fullName evidence="2">Uncharacterized protein</fullName>
    </submittedName>
</protein>
<feature type="region of interest" description="Disordered" evidence="1">
    <location>
        <begin position="41"/>
        <end position="78"/>
    </location>
</feature>
<name>A0A9P1IZ18_9PELO</name>
<evidence type="ECO:0000256" key="1">
    <source>
        <dbReference type="SAM" id="MobiDB-lite"/>
    </source>
</evidence>